<dbReference type="Pfam" id="PF10677">
    <property type="entry name" value="DUF2490"/>
    <property type="match status" value="1"/>
</dbReference>
<reference evidence="1" key="1">
    <citation type="submission" date="2023-03" db="EMBL/GenBank/DDBJ databases">
        <title>Andean soil-derived lignocellulolytic bacterial consortium as a source of novel taxa and putative plastic-active enzymes.</title>
        <authorList>
            <person name="Diaz-Garcia L."/>
            <person name="Chuvochina M."/>
            <person name="Feuerriegel G."/>
            <person name="Bunk B."/>
            <person name="Sproer C."/>
            <person name="Streit W.R."/>
            <person name="Rodriguez L.M."/>
            <person name="Overmann J."/>
            <person name="Jimenez D.J."/>
        </authorList>
    </citation>
    <scope>NUCLEOTIDE SEQUENCE</scope>
    <source>
        <strain evidence="1">MAG 3858</strain>
    </source>
</reference>
<dbReference type="InterPro" id="IPR019619">
    <property type="entry name" value="DUF2490"/>
</dbReference>
<accession>A0AAJ5W7V4</accession>
<dbReference type="EMBL" id="CP119313">
    <property type="protein sequence ID" value="WEK18806.1"/>
    <property type="molecule type" value="Genomic_DNA"/>
</dbReference>
<gene>
    <name evidence="1" type="ORF">P0Y49_18685</name>
</gene>
<proteinExistence type="predicted"/>
<evidence type="ECO:0000313" key="1">
    <source>
        <dbReference type="EMBL" id="WEK18806.1"/>
    </source>
</evidence>
<protein>
    <submittedName>
        <fullName evidence="1">DUF2490 domain-containing protein</fullName>
    </submittedName>
</protein>
<dbReference type="AlphaFoldDB" id="A0AAJ5W7V4"/>
<organism evidence="1 2">
    <name type="scientific">Candidatus Pedobacter colombiensis</name>
    <dbReference type="NCBI Taxonomy" id="3121371"/>
    <lineage>
        <taxon>Bacteria</taxon>
        <taxon>Pseudomonadati</taxon>
        <taxon>Bacteroidota</taxon>
        <taxon>Sphingobacteriia</taxon>
        <taxon>Sphingobacteriales</taxon>
        <taxon>Sphingobacteriaceae</taxon>
        <taxon>Pedobacter</taxon>
    </lineage>
</organism>
<evidence type="ECO:0000313" key="2">
    <source>
        <dbReference type="Proteomes" id="UP001214530"/>
    </source>
</evidence>
<name>A0AAJ5W7V4_9SPHI</name>
<sequence>MKQITFTFLFSLLVLNGFSQHVNQNSGWLMFLNSTKFSDKWGLHLDVQLRTEDNWDGVRNFLFRPGVTYYINKNSNATVGYLLTNTFLKNNGIAKYTLTEHRIWEQYVYTHKIKPVYVQHRFRLEQRFIETTGEDIFSQRFRYFVRFVLPLTEAKEPFVEGPFVALQNELFFNVQNKDKLNGKLFDQNRAYGAAGYRFSKRFDMEVGYLNQFIDGRSVNTINNAVQLAFYTRF</sequence>
<dbReference type="Proteomes" id="UP001214530">
    <property type="component" value="Chromosome"/>
</dbReference>